<organism evidence="11 12">
    <name type="scientific">Salmo trutta</name>
    <name type="common">Brown trout</name>
    <dbReference type="NCBI Taxonomy" id="8032"/>
    <lineage>
        <taxon>Eukaryota</taxon>
        <taxon>Metazoa</taxon>
        <taxon>Chordata</taxon>
        <taxon>Craniata</taxon>
        <taxon>Vertebrata</taxon>
        <taxon>Euteleostomi</taxon>
        <taxon>Actinopterygii</taxon>
        <taxon>Neopterygii</taxon>
        <taxon>Teleostei</taxon>
        <taxon>Protacanthopterygii</taxon>
        <taxon>Salmoniformes</taxon>
        <taxon>Salmonidae</taxon>
        <taxon>Salmoninae</taxon>
        <taxon>Salmo</taxon>
    </lineage>
</organism>
<dbReference type="SMART" id="SM00608">
    <property type="entry name" value="ACR"/>
    <property type="match status" value="1"/>
</dbReference>
<evidence type="ECO:0000256" key="1">
    <source>
        <dbReference type="ARBA" id="ARBA00004167"/>
    </source>
</evidence>
<dbReference type="PROSITE" id="PS50215">
    <property type="entry name" value="ADAM_MEPRO"/>
    <property type="match status" value="1"/>
</dbReference>
<feature type="disulfide bond" evidence="7">
    <location>
        <begin position="538"/>
        <end position="547"/>
    </location>
</feature>
<evidence type="ECO:0000256" key="7">
    <source>
        <dbReference type="PROSITE-ProRule" id="PRU00076"/>
    </source>
</evidence>
<evidence type="ECO:0000256" key="5">
    <source>
        <dbReference type="ARBA" id="ARBA00023157"/>
    </source>
</evidence>
<dbReference type="InterPro" id="IPR024079">
    <property type="entry name" value="MetalloPept_cat_dom_sf"/>
</dbReference>
<dbReference type="SMART" id="SM00050">
    <property type="entry name" value="DISIN"/>
    <property type="match status" value="1"/>
</dbReference>
<dbReference type="Gene3D" id="4.10.70.10">
    <property type="entry name" value="Disintegrin domain"/>
    <property type="match status" value="1"/>
</dbReference>
<dbReference type="FunFam" id="3.40.390.10:FF:000002">
    <property type="entry name" value="Disintegrin and metalloproteinase domain-containing protein 22"/>
    <property type="match status" value="1"/>
</dbReference>
<accession>A0A674CI51</accession>
<dbReference type="PROSITE" id="PS00022">
    <property type="entry name" value="EGF_1"/>
    <property type="match status" value="1"/>
</dbReference>
<keyword evidence="4" id="KW-0472">Membrane</keyword>
<dbReference type="Pfam" id="PF01421">
    <property type="entry name" value="Reprolysin"/>
    <property type="match status" value="2"/>
</dbReference>
<sequence length="611" mass="67060">ATYDCILTMVWSLCSQGGEHCYYQGRLRGLPESWAALSTCLGLCGMFSDGMFSYGIEPLFDGTNQVSVWWLGDNGIDSPLKDPRVSEVLRRSKRQLPRRPTVQSETKYIELMVVNDYEMFVQLRRSTTQARNFAKAVVNMADAIYREQLNTRIVLVAMETWSSANMVPVVTDPLTTLQNFMKYRKNSIKEQSDVVHLFSGRTFQSSRSGTAYTGGVCSLTRGGGINEVRETTVCFLLSFKGLCPDSWLGCIMEDTGYYLPRKFSRCSVDEYIQFLLQGGGSCLFNKPNKLLDPPECGNGFVETGEECDCGSQLECARSGGACCKKCTLTHDAMCSSGLCCSGCRVTVCRQAVNDCDIPESCTGDSSQCPHNVHKLDGYMCDSSQGRCYSGRCRTLDGQCKGLWGYNSADRFCYEKLNAEGTEKGNCGQSPEGQGWLQCNKPDVLCGFLFCINMTVKPKFGNLEGNTWTAGELGGHVLLEDGSDLGYVEDGTPCGPNMMCLERRCLPVAAFNLSTCSGSTLGRTCSDHGTCSNEVKCICDRDYTGKDCSVFDPIPDPTPPANTEKKGPKLLCLSVCVCLCLSVSLSVCLPVLLVSLSLSVYHHFISLCTYME</sequence>
<dbReference type="InterPro" id="IPR000742">
    <property type="entry name" value="EGF"/>
</dbReference>
<dbReference type="Proteomes" id="UP000472277">
    <property type="component" value="Chromosome 32"/>
</dbReference>
<name>A0A674CI51_SALTR</name>
<evidence type="ECO:0000259" key="8">
    <source>
        <dbReference type="PROSITE" id="PS50026"/>
    </source>
</evidence>
<dbReference type="PROSITE" id="PS50026">
    <property type="entry name" value="EGF_3"/>
    <property type="match status" value="1"/>
</dbReference>
<evidence type="ECO:0000259" key="10">
    <source>
        <dbReference type="PROSITE" id="PS50215"/>
    </source>
</evidence>
<dbReference type="Gene3D" id="3.40.390.10">
    <property type="entry name" value="Collagenase (Catalytic Domain)"/>
    <property type="match status" value="1"/>
</dbReference>
<keyword evidence="12" id="KW-1185">Reference proteome</keyword>
<protein>
    <submittedName>
        <fullName evidence="11">ADAM metallopeptidase domain 11</fullName>
    </submittedName>
</protein>
<evidence type="ECO:0000256" key="4">
    <source>
        <dbReference type="ARBA" id="ARBA00023136"/>
    </source>
</evidence>
<dbReference type="SUPFAM" id="SSF55486">
    <property type="entry name" value="Metalloproteases ('zincins'), catalytic domain"/>
    <property type="match status" value="1"/>
</dbReference>
<dbReference type="InterPro" id="IPR036436">
    <property type="entry name" value="Disintegrin_dom_sf"/>
</dbReference>
<dbReference type="AlphaFoldDB" id="A0A674CI51"/>
<gene>
    <name evidence="11" type="primary">ADAM11</name>
</gene>
<dbReference type="Pfam" id="PF08516">
    <property type="entry name" value="ADAM_CR"/>
    <property type="match status" value="1"/>
</dbReference>
<dbReference type="SUPFAM" id="SSF57552">
    <property type="entry name" value="Blood coagulation inhibitor (disintegrin)"/>
    <property type="match status" value="1"/>
</dbReference>
<dbReference type="CDD" id="cd04269">
    <property type="entry name" value="ZnMc_adamalysin_II_like"/>
    <property type="match status" value="1"/>
</dbReference>
<dbReference type="Gene3D" id="2.10.25.10">
    <property type="entry name" value="Laminin"/>
    <property type="match status" value="1"/>
</dbReference>
<dbReference type="GO" id="GO:0004222">
    <property type="term" value="F:metalloendopeptidase activity"/>
    <property type="evidence" value="ECO:0007669"/>
    <property type="project" value="InterPro"/>
</dbReference>
<dbReference type="Ensembl" id="ENSSTUT00000088772.1">
    <property type="protein sequence ID" value="ENSSTUP00000083470.1"/>
    <property type="gene ID" value="ENSSTUG00000036530.1"/>
</dbReference>
<feature type="domain" description="Peptidase M12B" evidence="10">
    <location>
        <begin position="107"/>
        <end position="287"/>
    </location>
</feature>
<keyword evidence="3" id="KW-1133">Transmembrane helix</keyword>
<dbReference type="GeneTree" id="ENSGT00940000159790"/>
<comment type="caution">
    <text evidence="7">Lacks conserved residue(s) required for the propagation of feature annotation.</text>
</comment>
<dbReference type="PROSITE" id="PS50214">
    <property type="entry name" value="DISINTEGRIN_2"/>
    <property type="match status" value="1"/>
</dbReference>
<reference evidence="11" key="2">
    <citation type="submission" date="2025-09" db="UniProtKB">
        <authorList>
            <consortium name="Ensembl"/>
        </authorList>
    </citation>
    <scope>IDENTIFICATION</scope>
</reference>
<feature type="domain" description="EGF-like" evidence="8">
    <location>
        <begin position="511"/>
        <end position="548"/>
    </location>
</feature>
<reference evidence="11" key="1">
    <citation type="submission" date="2025-08" db="UniProtKB">
        <authorList>
            <consortium name="Ensembl"/>
        </authorList>
    </citation>
    <scope>IDENTIFICATION</scope>
</reference>
<evidence type="ECO:0000313" key="12">
    <source>
        <dbReference type="Proteomes" id="UP000472277"/>
    </source>
</evidence>
<feature type="domain" description="Disintegrin" evidence="9">
    <location>
        <begin position="293"/>
        <end position="376"/>
    </location>
</feature>
<dbReference type="InterPro" id="IPR001590">
    <property type="entry name" value="Peptidase_M12B"/>
</dbReference>
<evidence type="ECO:0000259" key="9">
    <source>
        <dbReference type="PROSITE" id="PS50214"/>
    </source>
</evidence>
<dbReference type="InterPro" id="IPR006586">
    <property type="entry name" value="ADAM_Cys-rich"/>
</dbReference>
<keyword evidence="2" id="KW-0812">Transmembrane</keyword>
<feature type="disulfide bond" evidence="6">
    <location>
        <begin position="348"/>
        <end position="368"/>
    </location>
</feature>
<comment type="subcellular location">
    <subcellularLocation>
        <location evidence="1">Membrane</location>
        <topology evidence="1">Single-pass membrane protein</topology>
    </subcellularLocation>
</comment>
<evidence type="ECO:0000256" key="3">
    <source>
        <dbReference type="ARBA" id="ARBA00022989"/>
    </source>
</evidence>
<evidence type="ECO:0000313" key="11">
    <source>
        <dbReference type="Ensembl" id="ENSSTUP00000083470.1"/>
    </source>
</evidence>
<dbReference type="PANTHER" id="PTHR11905:SF114">
    <property type="entry name" value="DISINTEGRIN AND METALLOPROTEINASE DOMAIN-CONTAINING PROTEIN 11"/>
    <property type="match status" value="1"/>
</dbReference>
<keyword evidence="5 7" id="KW-1015">Disulfide bond</keyword>
<proteinExistence type="predicted"/>
<dbReference type="GO" id="GO:0016020">
    <property type="term" value="C:membrane"/>
    <property type="evidence" value="ECO:0007669"/>
    <property type="project" value="UniProtKB-SubCell"/>
</dbReference>
<dbReference type="InterPro" id="IPR034027">
    <property type="entry name" value="Reprolysin_adamalysin"/>
</dbReference>
<evidence type="ECO:0000256" key="2">
    <source>
        <dbReference type="ARBA" id="ARBA00022692"/>
    </source>
</evidence>
<keyword evidence="7" id="KW-0245">EGF-like domain</keyword>
<dbReference type="InterPro" id="IPR001762">
    <property type="entry name" value="Disintegrin_dom"/>
</dbReference>
<dbReference type="Pfam" id="PF00200">
    <property type="entry name" value="Disintegrin"/>
    <property type="match status" value="1"/>
</dbReference>
<evidence type="ECO:0000256" key="6">
    <source>
        <dbReference type="PROSITE-ProRule" id="PRU00068"/>
    </source>
</evidence>
<dbReference type="PANTHER" id="PTHR11905">
    <property type="entry name" value="ADAM A DISINTEGRIN AND METALLOPROTEASE DOMAIN"/>
    <property type="match status" value="1"/>
</dbReference>
<dbReference type="GO" id="GO:0006508">
    <property type="term" value="P:proteolysis"/>
    <property type="evidence" value="ECO:0007669"/>
    <property type="project" value="InterPro"/>
</dbReference>